<dbReference type="GeneID" id="9809035"/>
<dbReference type="RefSeq" id="XP_003106761.2">
    <property type="nucleotide sequence ID" value="XM_003106713.2"/>
</dbReference>
<accession>A0A6A5FVZ6</accession>
<sequence length="895" mass="103672">MSSQKLALCDITELNSEELTKFVPANILKPGEKNGKSWKLVKAAKRIPKHFTLIFSQYTCEIVLHFTNSNIPHSWKLMESNLANSLPVMKPFNIHLQNTSEMICGTKDKKNIVLATVNFFVLLNKMFFLPVQTILIESGVFELDDQFFQTTKHMLLIHQCNILRVYGPLRTDRVEGNKKCELLLNNIIVTGEISVGRFIQEGALPLLTLKQLDILNTWQGVMLPEDVLKNAGRNGELTIESFSFTDVRQLIRLWLQSPSTDFNTLFIRAETQRIENIGVIFEDFLHKREKSQCCHVSKNDEQRNCRNRMIRFLTKTGIDFQRADQTVVTVFYSSNFPCTFAMIVRNPEVSPEKRYAELKNLSRESESKCRTLRNQMERISVFLASRVFKDKKLLADPKSVCNLLEQKRLGQFEREKTRMMYTREMRKNDLRRIEIEMYEARNTRQSFNLSLKHGKESNIVVRQVEQLRADGMGMTLWIGLNKSDVEIKCSNQDRDFCWRFMKQNNPDADRKDVFTNKDINFRIVHSSKNGISLKTRKGFSVFSMLTHACELQSLFRVRIDTIVIDEDIFDSAQKSQFMIDTLAGSECQSCVIRLGSNDSTSFKSEKIIELLNKIKVHETLNIQVCLTEWATSTLQKMAEIPIITTRMNFSYNEILKCAGKNSTFNLNKCGPIFINQLMRYITGGLVSNIGILKLQMEEFEYKKTDVLFEKMHHRQDGKPNGPFERMTIIEQLPILIETGINICRNDGAVITVFFVPKSHDNAMKAAFVIHIEYPWNEPLIERLPAIIADFEEDLEEYEEISAEHDEILTMENILSRWQIEPAEGEEKEYRAELMTPDNEIKIKRVCEADNILEAKAELRMFAMERKLEEAHFIELVARTAEDRKRFGVLTYGVGL</sequence>
<proteinExistence type="predicted"/>
<dbReference type="CTD" id="9809035"/>
<gene>
    <name evidence="1" type="ORF">GCK72_023213</name>
</gene>
<organism evidence="1 2">
    <name type="scientific">Caenorhabditis remanei</name>
    <name type="common">Caenorhabditis vulgaris</name>
    <dbReference type="NCBI Taxonomy" id="31234"/>
    <lineage>
        <taxon>Eukaryota</taxon>
        <taxon>Metazoa</taxon>
        <taxon>Ecdysozoa</taxon>
        <taxon>Nematoda</taxon>
        <taxon>Chromadorea</taxon>
        <taxon>Rhabditida</taxon>
        <taxon>Rhabditina</taxon>
        <taxon>Rhabditomorpha</taxon>
        <taxon>Rhabditoidea</taxon>
        <taxon>Rhabditidae</taxon>
        <taxon>Peloderinae</taxon>
        <taxon>Caenorhabditis</taxon>
    </lineage>
</organism>
<evidence type="ECO:0000313" key="1">
    <source>
        <dbReference type="EMBL" id="KAF1746756.1"/>
    </source>
</evidence>
<name>A0A6A5FVZ6_CAERE</name>
<reference evidence="1 2" key="1">
    <citation type="submission" date="2019-12" db="EMBL/GenBank/DDBJ databases">
        <title>Chromosome-level assembly of the Caenorhabditis remanei genome.</title>
        <authorList>
            <person name="Teterina A.A."/>
            <person name="Willis J.H."/>
            <person name="Phillips P.C."/>
        </authorList>
    </citation>
    <scope>NUCLEOTIDE SEQUENCE [LARGE SCALE GENOMIC DNA]</scope>
    <source>
        <strain evidence="1 2">PX506</strain>
        <tissue evidence="1">Whole organism</tissue>
    </source>
</reference>
<dbReference type="AlphaFoldDB" id="A0A6A5FVZ6"/>
<protein>
    <submittedName>
        <fullName evidence="1">Uncharacterized protein</fullName>
    </submittedName>
</protein>
<evidence type="ECO:0000313" key="2">
    <source>
        <dbReference type="Proteomes" id="UP000483820"/>
    </source>
</evidence>
<dbReference type="KEGG" id="crq:GCK72_023213"/>
<dbReference type="EMBL" id="WUAV01000006">
    <property type="protein sequence ID" value="KAF1746756.1"/>
    <property type="molecule type" value="Genomic_DNA"/>
</dbReference>
<comment type="caution">
    <text evidence="1">The sequence shown here is derived from an EMBL/GenBank/DDBJ whole genome shotgun (WGS) entry which is preliminary data.</text>
</comment>
<dbReference type="Proteomes" id="UP000483820">
    <property type="component" value="Chromosome X"/>
</dbReference>